<gene>
    <name evidence="2" type="ORF">ALECFALPRED_008772</name>
</gene>
<reference evidence="2" key="1">
    <citation type="submission" date="2021-03" db="EMBL/GenBank/DDBJ databases">
        <authorList>
            <person name="Tagirdzhanova G."/>
        </authorList>
    </citation>
    <scope>NUCLEOTIDE SEQUENCE</scope>
</reference>
<name>A0A8H3PG74_9LECA</name>
<feature type="compositionally biased region" description="Basic and acidic residues" evidence="1">
    <location>
        <begin position="232"/>
        <end position="241"/>
    </location>
</feature>
<dbReference type="Proteomes" id="UP000664203">
    <property type="component" value="Unassembled WGS sequence"/>
</dbReference>
<feature type="compositionally biased region" description="Polar residues" evidence="1">
    <location>
        <begin position="319"/>
        <end position="332"/>
    </location>
</feature>
<dbReference type="OrthoDB" id="2679825at2759"/>
<feature type="region of interest" description="Disordered" evidence="1">
    <location>
        <begin position="230"/>
        <end position="366"/>
    </location>
</feature>
<protein>
    <submittedName>
        <fullName evidence="2">Uncharacterized protein</fullName>
    </submittedName>
</protein>
<evidence type="ECO:0000256" key="1">
    <source>
        <dbReference type="SAM" id="MobiDB-lite"/>
    </source>
</evidence>
<dbReference type="EMBL" id="CAJPDR010000611">
    <property type="protein sequence ID" value="CAF9940606.1"/>
    <property type="molecule type" value="Genomic_DNA"/>
</dbReference>
<evidence type="ECO:0000313" key="2">
    <source>
        <dbReference type="EMBL" id="CAF9940606.1"/>
    </source>
</evidence>
<feature type="compositionally biased region" description="Basic and acidic residues" evidence="1">
    <location>
        <begin position="270"/>
        <end position="280"/>
    </location>
</feature>
<dbReference type="AlphaFoldDB" id="A0A8H3PG74"/>
<comment type="caution">
    <text evidence="2">The sequence shown here is derived from an EMBL/GenBank/DDBJ whole genome shotgun (WGS) entry which is preliminary data.</text>
</comment>
<feature type="compositionally biased region" description="Basic and acidic residues" evidence="1">
    <location>
        <begin position="333"/>
        <end position="344"/>
    </location>
</feature>
<dbReference type="Pfam" id="PF21858">
    <property type="entry name" value="DUF6914"/>
    <property type="match status" value="1"/>
</dbReference>
<accession>A0A8H3PG74</accession>
<proteinExistence type="predicted"/>
<keyword evidence="3" id="KW-1185">Reference proteome</keyword>
<evidence type="ECO:0000313" key="3">
    <source>
        <dbReference type="Proteomes" id="UP000664203"/>
    </source>
</evidence>
<sequence>MQTQIQLKHPVLYVALYKPPDPESQKPDYGWSILIGQAHERYAPAGDYESEGIRCRVEAMTAAASPVDGLRWKYRQDIVPLRGEDDVLVRLMLAEVVNLDALLGILRDNFALSQTTPSSTSYRWVKQKLKEVSEKPDCLGRWSEEGWERVGEVGRVGARELWKRRGDAVRPKGLEVYTVNLFKWIKPAGDEYELDIRVSEEFGGQGKVAKFFQVATGTLSRAAQEMRLLAPENRKAGKGREGQGTGVQDKGRGGIVLRPPPGCFGTVWRKSKDAEALKDDGEGEEEEEDGEREERQGQASTTLKRARAATKHLFEEASRPQSVSKGKQATRNWSEETLKPHSDSKGSGGWIPQRGGLPRFEKKYGQ</sequence>
<organism evidence="2 3">
    <name type="scientific">Alectoria fallacina</name>
    <dbReference type="NCBI Taxonomy" id="1903189"/>
    <lineage>
        <taxon>Eukaryota</taxon>
        <taxon>Fungi</taxon>
        <taxon>Dikarya</taxon>
        <taxon>Ascomycota</taxon>
        <taxon>Pezizomycotina</taxon>
        <taxon>Lecanoromycetes</taxon>
        <taxon>OSLEUM clade</taxon>
        <taxon>Lecanoromycetidae</taxon>
        <taxon>Lecanorales</taxon>
        <taxon>Lecanorineae</taxon>
        <taxon>Parmeliaceae</taxon>
        <taxon>Alectoria</taxon>
    </lineage>
</organism>
<feature type="compositionally biased region" description="Acidic residues" evidence="1">
    <location>
        <begin position="281"/>
        <end position="291"/>
    </location>
</feature>
<dbReference type="InterPro" id="IPR054208">
    <property type="entry name" value="DUF6914"/>
</dbReference>